<evidence type="ECO:0000313" key="7">
    <source>
        <dbReference type="Proteomes" id="UP001296993"/>
    </source>
</evidence>
<dbReference type="SUPFAM" id="SSF55931">
    <property type="entry name" value="Glutamine synthetase/guanido kinase"/>
    <property type="match status" value="1"/>
</dbReference>
<dbReference type="NCBIfam" id="TIGR02050">
    <property type="entry name" value="gshA_cyan_rel"/>
    <property type="match status" value="1"/>
</dbReference>
<keyword evidence="1 5" id="KW-0436">Ligase</keyword>
<comment type="catalytic activity">
    <reaction evidence="4 5">
        <text>L-cysteine + L-glutamate + ATP = gamma-L-glutamyl-L-cysteine + ADP + phosphate + H(+)</text>
        <dbReference type="Rhea" id="RHEA:13285"/>
        <dbReference type="ChEBI" id="CHEBI:15378"/>
        <dbReference type="ChEBI" id="CHEBI:29985"/>
        <dbReference type="ChEBI" id="CHEBI:30616"/>
        <dbReference type="ChEBI" id="CHEBI:35235"/>
        <dbReference type="ChEBI" id="CHEBI:43474"/>
        <dbReference type="ChEBI" id="CHEBI:58173"/>
        <dbReference type="ChEBI" id="CHEBI:456216"/>
        <dbReference type="EC" id="6.3.2.2"/>
    </reaction>
</comment>
<dbReference type="EC" id="6.3.2.2" evidence="5"/>
<comment type="similarity">
    <text evidence="5">Belongs to the glutamate--cysteine ligase type 2 family. YbdK subfamily.</text>
</comment>
<dbReference type="InterPro" id="IPR014746">
    <property type="entry name" value="Gln_synth/guanido_kin_cat_dom"/>
</dbReference>
<evidence type="ECO:0000256" key="4">
    <source>
        <dbReference type="ARBA" id="ARBA00048819"/>
    </source>
</evidence>
<dbReference type="Pfam" id="PF04107">
    <property type="entry name" value="GCS2"/>
    <property type="match status" value="1"/>
</dbReference>
<dbReference type="Gene3D" id="3.30.590.20">
    <property type="match status" value="1"/>
</dbReference>
<evidence type="ECO:0000256" key="2">
    <source>
        <dbReference type="ARBA" id="ARBA00022741"/>
    </source>
</evidence>
<comment type="function">
    <text evidence="5">ATP-dependent carboxylate-amine ligase which exhibits weak glutamate--cysteine ligase activity.</text>
</comment>
<dbReference type="PANTHER" id="PTHR36510">
    <property type="entry name" value="GLUTAMATE--CYSTEINE LIGASE 2-RELATED"/>
    <property type="match status" value="1"/>
</dbReference>
<gene>
    <name evidence="6" type="ORF">JOF47_004255</name>
</gene>
<keyword evidence="3 5" id="KW-0067">ATP-binding</keyword>
<accession>A0ABS4XJQ8</accession>
<keyword evidence="7" id="KW-1185">Reference proteome</keyword>
<evidence type="ECO:0000256" key="1">
    <source>
        <dbReference type="ARBA" id="ARBA00022598"/>
    </source>
</evidence>
<dbReference type="PANTHER" id="PTHR36510:SF1">
    <property type="entry name" value="GLUTAMATE--CYSTEINE LIGASE 2-RELATED"/>
    <property type="match status" value="1"/>
</dbReference>
<evidence type="ECO:0000313" key="6">
    <source>
        <dbReference type="EMBL" id="MBP2388682.1"/>
    </source>
</evidence>
<name>A0ABS4XJQ8_9MICC</name>
<dbReference type="EMBL" id="JAGIOF010000004">
    <property type="protein sequence ID" value="MBP2388682.1"/>
    <property type="molecule type" value="Genomic_DNA"/>
</dbReference>
<evidence type="ECO:0000256" key="5">
    <source>
        <dbReference type="HAMAP-Rule" id="MF_01609"/>
    </source>
</evidence>
<sequence length="360" mass="38746">MRTFGMEEEFFIVSPLTGLPCAPPAAARAALLALTVGGTTTVGEFLACQVESNSPICTDRAEALDTVRSYRAALSRAATDLGFQVVALGTPPRIPNAPAVVTPTDRYRAITSLCEGIATEHYVSGLHVHVCIEDPESGIIALNELRRWLPVLTACGSNSPYWRGNDSGFASWRNIHYRRWSVQGIPPHFAGLQDYERRMQYMLDSDVVLDPGHISWGARLSTHYPTVEVRVADTQMNASNTVLLALIARALVDTSINGAPPGLPPLAEALDLAQWQAAKFGLHGNHLDPLDGTRTSAAGMLRSLMGYIQHALKQNGDSDYVAAGLARLLEHGTGAGIQRDRFHRGGFNAVLDEAAAAIAN</sequence>
<keyword evidence="2 5" id="KW-0547">Nucleotide-binding</keyword>
<dbReference type="RefSeq" id="WP_210002466.1">
    <property type="nucleotide sequence ID" value="NZ_BAAAJY010000004.1"/>
</dbReference>
<dbReference type="Proteomes" id="UP001296993">
    <property type="component" value="Unassembled WGS sequence"/>
</dbReference>
<dbReference type="InterPro" id="IPR011793">
    <property type="entry name" value="YbdK"/>
</dbReference>
<comment type="caution">
    <text evidence="6">The sequence shown here is derived from an EMBL/GenBank/DDBJ whole genome shotgun (WGS) entry which is preliminary data.</text>
</comment>
<dbReference type="InterPro" id="IPR050141">
    <property type="entry name" value="GCL_type2/YbdK_subfam"/>
</dbReference>
<dbReference type="NCBIfam" id="NF010041">
    <property type="entry name" value="PRK13517.1-1"/>
    <property type="match status" value="1"/>
</dbReference>
<evidence type="ECO:0000256" key="3">
    <source>
        <dbReference type="ARBA" id="ARBA00022840"/>
    </source>
</evidence>
<dbReference type="GO" id="GO:0016874">
    <property type="term" value="F:ligase activity"/>
    <property type="evidence" value="ECO:0007669"/>
    <property type="project" value="UniProtKB-KW"/>
</dbReference>
<reference evidence="6 7" key="1">
    <citation type="submission" date="2021-03" db="EMBL/GenBank/DDBJ databases">
        <title>Sequencing the genomes of 1000 actinobacteria strains.</title>
        <authorList>
            <person name="Klenk H.-P."/>
        </authorList>
    </citation>
    <scope>NUCLEOTIDE SEQUENCE [LARGE SCALE GENOMIC DNA]</scope>
    <source>
        <strain evidence="6 7">DSM 15797</strain>
    </source>
</reference>
<protein>
    <recommendedName>
        <fullName evidence="5">Putative glutamate--cysteine ligase 2</fullName>
        <ecNumber evidence="5">6.3.2.2</ecNumber>
    </recommendedName>
    <alternativeName>
        <fullName evidence="5">Gamma-glutamylcysteine synthetase 2</fullName>
        <shortName evidence="5">GCS 2</shortName>
        <shortName evidence="5">Gamma-GCS 2</shortName>
    </alternativeName>
</protein>
<dbReference type="InterPro" id="IPR006336">
    <property type="entry name" value="GCS2"/>
</dbReference>
<organism evidence="6 7">
    <name type="scientific">Paeniglutamicibacter kerguelensis</name>
    <dbReference type="NCBI Taxonomy" id="254788"/>
    <lineage>
        <taxon>Bacteria</taxon>
        <taxon>Bacillati</taxon>
        <taxon>Actinomycetota</taxon>
        <taxon>Actinomycetes</taxon>
        <taxon>Micrococcales</taxon>
        <taxon>Micrococcaceae</taxon>
        <taxon>Paeniglutamicibacter</taxon>
    </lineage>
</organism>
<dbReference type="HAMAP" id="MF_01609">
    <property type="entry name" value="Glu_cys_ligase_2"/>
    <property type="match status" value="1"/>
</dbReference>
<proteinExistence type="inferred from homology"/>